<keyword evidence="5 6" id="KW-0472">Membrane</keyword>
<feature type="transmembrane region" description="Helical" evidence="6">
    <location>
        <begin position="316"/>
        <end position="337"/>
    </location>
</feature>
<dbReference type="AlphaFoldDB" id="A0A5Q0LNC5"/>
<feature type="transmembrane region" description="Helical" evidence="6">
    <location>
        <begin position="280"/>
        <end position="304"/>
    </location>
</feature>
<evidence type="ECO:0000256" key="4">
    <source>
        <dbReference type="ARBA" id="ARBA00022989"/>
    </source>
</evidence>
<name>A0A5Q0LNC5_9ACTN</name>
<comment type="subcellular location">
    <subcellularLocation>
        <location evidence="1">Cell membrane</location>
        <topology evidence="1">Multi-pass membrane protein</topology>
    </subcellularLocation>
</comment>
<feature type="transmembrane region" description="Helical" evidence="6">
    <location>
        <begin position="149"/>
        <end position="169"/>
    </location>
</feature>
<feature type="transmembrane region" description="Helical" evidence="6">
    <location>
        <begin position="60"/>
        <end position="77"/>
    </location>
</feature>
<keyword evidence="4 6" id="KW-1133">Transmembrane helix</keyword>
<feature type="transmembrane region" description="Helical" evidence="6">
    <location>
        <begin position="30"/>
        <end position="48"/>
    </location>
</feature>
<keyword evidence="9" id="KW-1185">Reference proteome</keyword>
<evidence type="ECO:0000256" key="2">
    <source>
        <dbReference type="ARBA" id="ARBA00022475"/>
    </source>
</evidence>
<keyword evidence="3 6" id="KW-0812">Transmembrane</keyword>
<dbReference type="InterPro" id="IPR050189">
    <property type="entry name" value="MFS_Efflux_Transporters"/>
</dbReference>
<feature type="transmembrane region" description="Helical" evidence="6">
    <location>
        <begin position="190"/>
        <end position="212"/>
    </location>
</feature>
<sequence>MSFVLVLSEFLPIGLLPVIGSSLHVSVGTVGLVVVVPGLMAAVTAPLLTIASGRLDRRKVLIALALSITASNVLAALSPDMPVMAAARILLGIGVGGFWAMGAGVAARLVPAEAVHRATSLITAGISAGTVVSLPLGALVGHLAGWRTAFIVAAGAALLALAALALRLPSLPPTGAIRMATLTSSLRNRAARIALLATGLIFFGHFAAYTYITPYLEEKAHFGSSAVTLVLLGYGVAGLAGNFAAGAIIGRNLRAVYITAAVLVAAAVGLLTTLTDMAPAVVVLVMIWGAAFGAVPLALQTWILRATPEAPESGMALLVSACQIALATGSLIGGLVVDGYGTSAGFALGGTLALLSAVTHIRPRLPRG</sequence>
<dbReference type="Pfam" id="PF07690">
    <property type="entry name" value="MFS_1"/>
    <property type="match status" value="1"/>
</dbReference>
<dbReference type="KEGG" id="sfy:GFH48_01500"/>
<evidence type="ECO:0000256" key="1">
    <source>
        <dbReference type="ARBA" id="ARBA00004651"/>
    </source>
</evidence>
<dbReference type="PANTHER" id="PTHR43124:SF3">
    <property type="entry name" value="CHLORAMPHENICOL EFFLUX PUMP RV0191"/>
    <property type="match status" value="1"/>
</dbReference>
<evidence type="ECO:0000313" key="9">
    <source>
        <dbReference type="Proteomes" id="UP000326179"/>
    </source>
</evidence>
<gene>
    <name evidence="8" type="ORF">GFH48_01500</name>
</gene>
<dbReference type="InterPro" id="IPR011701">
    <property type="entry name" value="MFS"/>
</dbReference>
<dbReference type="EMBL" id="CP045643">
    <property type="protein sequence ID" value="QFZ78491.1"/>
    <property type="molecule type" value="Genomic_DNA"/>
</dbReference>
<feature type="transmembrane region" description="Helical" evidence="6">
    <location>
        <begin position="89"/>
        <end position="109"/>
    </location>
</feature>
<accession>A0A5Q0LNC5</accession>
<feature type="transmembrane region" description="Helical" evidence="6">
    <location>
        <begin position="343"/>
        <end position="361"/>
    </location>
</feature>
<dbReference type="Gene3D" id="1.20.1250.20">
    <property type="entry name" value="MFS general substrate transporter like domains"/>
    <property type="match status" value="1"/>
</dbReference>
<dbReference type="GO" id="GO:0005886">
    <property type="term" value="C:plasma membrane"/>
    <property type="evidence" value="ECO:0007669"/>
    <property type="project" value="UniProtKB-SubCell"/>
</dbReference>
<protein>
    <submittedName>
        <fullName evidence="8">MFS transporter</fullName>
    </submittedName>
</protein>
<dbReference type="Proteomes" id="UP000326179">
    <property type="component" value="Chromosome"/>
</dbReference>
<dbReference type="InterPro" id="IPR036259">
    <property type="entry name" value="MFS_trans_sf"/>
</dbReference>
<reference evidence="8 9" key="1">
    <citation type="submission" date="2019-10" db="EMBL/GenBank/DDBJ databases">
        <title>A novel species.</title>
        <authorList>
            <person name="Gao J."/>
        </authorList>
    </citation>
    <scope>NUCLEOTIDE SEQUENCE [LARGE SCALE GENOMIC DNA]</scope>
    <source>
        <strain evidence="8 9">QMT-28</strain>
    </source>
</reference>
<dbReference type="PANTHER" id="PTHR43124">
    <property type="entry name" value="PURINE EFFLUX PUMP PBUE"/>
    <property type="match status" value="1"/>
</dbReference>
<dbReference type="GO" id="GO:0022857">
    <property type="term" value="F:transmembrane transporter activity"/>
    <property type="evidence" value="ECO:0007669"/>
    <property type="project" value="InterPro"/>
</dbReference>
<dbReference type="SUPFAM" id="SSF103473">
    <property type="entry name" value="MFS general substrate transporter"/>
    <property type="match status" value="1"/>
</dbReference>
<evidence type="ECO:0000256" key="5">
    <source>
        <dbReference type="ARBA" id="ARBA00023136"/>
    </source>
</evidence>
<evidence type="ECO:0000256" key="6">
    <source>
        <dbReference type="SAM" id="Phobius"/>
    </source>
</evidence>
<evidence type="ECO:0000313" key="8">
    <source>
        <dbReference type="EMBL" id="QFZ78491.1"/>
    </source>
</evidence>
<feature type="transmembrane region" description="Helical" evidence="6">
    <location>
        <begin position="224"/>
        <end position="248"/>
    </location>
</feature>
<proteinExistence type="predicted"/>
<dbReference type="CDD" id="cd17324">
    <property type="entry name" value="MFS_NepI_like"/>
    <property type="match status" value="1"/>
</dbReference>
<organism evidence="8 9">
    <name type="scientific">Streptomyces fagopyri</name>
    <dbReference type="NCBI Taxonomy" id="2662397"/>
    <lineage>
        <taxon>Bacteria</taxon>
        <taxon>Bacillati</taxon>
        <taxon>Actinomycetota</taxon>
        <taxon>Actinomycetes</taxon>
        <taxon>Kitasatosporales</taxon>
        <taxon>Streptomycetaceae</taxon>
        <taxon>Streptomyces</taxon>
    </lineage>
</organism>
<keyword evidence="2" id="KW-1003">Cell membrane</keyword>
<dbReference type="InterPro" id="IPR020846">
    <property type="entry name" value="MFS_dom"/>
</dbReference>
<dbReference type="PROSITE" id="PS50850">
    <property type="entry name" value="MFS"/>
    <property type="match status" value="1"/>
</dbReference>
<feature type="transmembrane region" description="Helical" evidence="6">
    <location>
        <begin position="121"/>
        <end position="143"/>
    </location>
</feature>
<feature type="transmembrane region" description="Helical" evidence="6">
    <location>
        <begin position="255"/>
        <end position="274"/>
    </location>
</feature>
<evidence type="ECO:0000259" key="7">
    <source>
        <dbReference type="PROSITE" id="PS50850"/>
    </source>
</evidence>
<feature type="domain" description="Major facilitator superfamily (MFS) profile" evidence="7">
    <location>
        <begin position="1"/>
        <end position="368"/>
    </location>
</feature>
<evidence type="ECO:0000256" key="3">
    <source>
        <dbReference type="ARBA" id="ARBA00022692"/>
    </source>
</evidence>